<feature type="transmembrane region" description="Helical" evidence="5">
    <location>
        <begin position="192"/>
        <end position="210"/>
    </location>
</feature>
<evidence type="ECO:0000256" key="2">
    <source>
        <dbReference type="ARBA" id="ARBA00022692"/>
    </source>
</evidence>
<comment type="subcellular location">
    <subcellularLocation>
        <location evidence="1">Membrane</location>
        <topology evidence="1">Multi-pass membrane protein</topology>
    </subcellularLocation>
</comment>
<reference evidence="7 8" key="1">
    <citation type="journal article" date="2024" name="Nat. Commun.">
        <title>Phylogenomics reveals the evolutionary origins of lichenization in chlorophyte algae.</title>
        <authorList>
            <person name="Puginier C."/>
            <person name="Libourel C."/>
            <person name="Otte J."/>
            <person name="Skaloud P."/>
            <person name="Haon M."/>
            <person name="Grisel S."/>
            <person name="Petersen M."/>
            <person name="Berrin J.G."/>
            <person name="Delaux P.M."/>
            <person name="Dal Grande F."/>
            <person name="Keller J."/>
        </authorList>
    </citation>
    <scope>NUCLEOTIDE SEQUENCE [LARGE SCALE GENOMIC DNA]</scope>
    <source>
        <strain evidence="7 8">SAG 2523</strain>
    </source>
</reference>
<dbReference type="GO" id="GO:0016020">
    <property type="term" value="C:membrane"/>
    <property type="evidence" value="ECO:0007669"/>
    <property type="project" value="UniProtKB-SubCell"/>
</dbReference>
<feature type="transmembrane region" description="Helical" evidence="5">
    <location>
        <begin position="166"/>
        <end position="186"/>
    </location>
</feature>
<evidence type="ECO:0000313" key="7">
    <source>
        <dbReference type="EMBL" id="KAK9866952.1"/>
    </source>
</evidence>
<evidence type="ECO:0000256" key="4">
    <source>
        <dbReference type="ARBA" id="ARBA00023136"/>
    </source>
</evidence>
<evidence type="ECO:0000259" key="6">
    <source>
        <dbReference type="Pfam" id="PF03151"/>
    </source>
</evidence>
<accession>A0AAW1TAW2</accession>
<name>A0AAW1TAW2_9CHLO</name>
<feature type="transmembrane region" description="Helical" evidence="5">
    <location>
        <begin position="67"/>
        <end position="90"/>
    </location>
</feature>
<evidence type="ECO:0000313" key="8">
    <source>
        <dbReference type="Proteomes" id="UP001485043"/>
    </source>
</evidence>
<dbReference type="AlphaFoldDB" id="A0AAW1TAW2"/>
<feature type="transmembrane region" description="Helical" evidence="5">
    <location>
        <begin position="102"/>
        <end position="121"/>
    </location>
</feature>
<evidence type="ECO:0000256" key="5">
    <source>
        <dbReference type="SAM" id="Phobius"/>
    </source>
</evidence>
<sequence length="244" mass="26140">MNIVLNNSSLVFITLSLNQIIRSAIPVITAGVGIFVEKKIPTRAEFSSLVLLTFGVVLSVWEGSVHGSVTGITIALTSTLSGAAMLSFSGKILSEKLDVLRLTFYTAPVSVGVLVPFFLWQEAARLREHFLQNGYSVLLLVLMGAINAVAYNILHYQVIFATSSIMTPVIGMVKVIGVIVLSAVYLGENKIFSMRMLLGCGLALAGFCFYSGLQSYKTARAGDKLPAHASGEDKPLLQRPPSAA</sequence>
<evidence type="ECO:0000256" key="1">
    <source>
        <dbReference type="ARBA" id="ARBA00004141"/>
    </source>
</evidence>
<evidence type="ECO:0000256" key="3">
    <source>
        <dbReference type="ARBA" id="ARBA00022989"/>
    </source>
</evidence>
<organism evidence="7 8">
    <name type="scientific">Apatococcus fuscideae</name>
    <dbReference type="NCBI Taxonomy" id="2026836"/>
    <lineage>
        <taxon>Eukaryota</taxon>
        <taxon>Viridiplantae</taxon>
        <taxon>Chlorophyta</taxon>
        <taxon>core chlorophytes</taxon>
        <taxon>Trebouxiophyceae</taxon>
        <taxon>Chlorellales</taxon>
        <taxon>Chlorellaceae</taxon>
        <taxon>Apatococcus</taxon>
    </lineage>
</organism>
<feature type="transmembrane region" description="Helical" evidence="5">
    <location>
        <begin position="133"/>
        <end position="154"/>
    </location>
</feature>
<dbReference type="InterPro" id="IPR050186">
    <property type="entry name" value="TPT_transporter"/>
</dbReference>
<proteinExistence type="predicted"/>
<dbReference type="Proteomes" id="UP001485043">
    <property type="component" value="Unassembled WGS sequence"/>
</dbReference>
<keyword evidence="3 5" id="KW-1133">Transmembrane helix</keyword>
<feature type="transmembrane region" description="Helical" evidence="5">
    <location>
        <begin position="44"/>
        <end position="61"/>
    </location>
</feature>
<comment type="caution">
    <text evidence="7">The sequence shown here is derived from an EMBL/GenBank/DDBJ whole genome shotgun (WGS) entry which is preliminary data.</text>
</comment>
<dbReference type="InterPro" id="IPR004853">
    <property type="entry name" value="Sugar_P_trans_dom"/>
</dbReference>
<keyword evidence="8" id="KW-1185">Reference proteome</keyword>
<feature type="transmembrane region" description="Helical" evidence="5">
    <location>
        <begin position="20"/>
        <end position="37"/>
    </location>
</feature>
<keyword evidence="2 5" id="KW-0812">Transmembrane</keyword>
<feature type="domain" description="Sugar phosphate transporter" evidence="6">
    <location>
        <begin position="4"/>
        <end position="211"/>
    </location>
</feature>
<dbReference type="PANTHER" id="PTHR11132">
    <property type="entry name" value="SOLUTE CARRIER FAMILY 35"/>
    <property type="match status" value="1"/>
</dbReference>
<gene>
    <name evidence="7" type="ORF">WJX84_004634</name>
</gene>
<dbReference type="EMBL" id="JALJOV010000121">
    <property type="protein sequence ID" value="KAK9866952.1"/>
    <property type="molecule type" value="Genomic_DNA"/>
</dbReference>
<protein>
    <recommendedName>
        <fullName evidence="6">Sugar phosphate transporter domain-containing protein</fullName>
    </recommendedName>
</protein>
<keyword evidence="4 5" id="KW-0472">Membrane</keyword>
<dbReference type="Pfam" id="PF03151">
    <property type="entry name" value="TPT"/>
    <property type="match status" value="1"/>
</dbReference>